<dbReference type="EMBL" id="PXZH01000002">
    <property type="protein sequence ID" value="RST89482.1"/>
    <property type="molecule type" value="Genomic_DNA"/>
</dbReference>
<evidence type="ECO:0000256" key="1">
    <source>
        <dbReference type="ARBA" id="ARBA00003973"/>
    </source>
</evidence>
<dbReference type="EC" id="2.7.8.5" evidence="5"/>
<evidence type="ECO:0000256" key="8">
    <source>
        <dbReference type="ARBA" id="ARBA00022679"/>
    </source>
</evidence>
<evidence type="ECO:0000256" key="4">
    <source>
        <dbReference type="ARBA" id="ARBA00010441"/>
    </source>
</evidence>
<feature type="transmembrane region" description="Helical" evidence="18">
    <location>
        <begin position="46"/>
        <end position="67"/>
    </location>
</feature>
<dbReference type="UniPathway" id="UPA00084">
    <property type="reaction ID" value="UER00503"/>
</dbReference>
<dbReference type="AlphaFoldDB" id="A0A429Z713"/>
<keyword evidence="12 18" id="KW-0472">Membrane</keyword>
<evidence type="ECO:0000256" key="11">
    <source>
        <dbReference type="ARBA" id="ARBA00023098"/>
    </source>
</evidence>
<keyword evidence="11" id="KW-0443">Lipid metabolism</keyword>
<feature type="transmembrane region" description="Helical" evidence="18">
    <location>
        <begin position="161"/>
        <end position="181"/>
    </location>
</feature>
<keyword evidence="14" id="KW-1208">Phospholipid metabolism</keyword>
<feature type="transmembrane region" description="Helical" evidence="18">
    <location>
        <begin position="102"/>
        <end position="124"/>
    </location>
</feature>
<evidence type="ECO:0000256" key="5">
    <source>
        <dbReference type="ARBA" id="ARBA00013170"/>
    </source>
</evidence>
<gene>
    <name evidence="19" type="ORF">C7P63_06860</name>
</gene>
<evidence type="ECO:0000256" key="2">
    <source>
        <dbReference type="ARBA" id="ARBA00004141"/>
    </source>
</evidence>
<comment type="subcellular location">
    <subcellularLocation>
        <location evidence="2">Membrane</location>
        <topology evidence="2">Multi-pass membrane protein</topology>
    </subcellularLocation>
</comment>
<dbReference type="GO" id="GO:0016020">
    <property type="term" value="C:membrane"/>
    <property type="evidence" value="ECO:0007669"/>
    <property type="project" value="UniProtKB-SubCell"/>
</dbReference>
<keyword evidence="20" id="KW-1185">Reference proteome</keyword>
<reference evidence="19 20" key="1">
    <citation type="submission" date="2018-03" db="EMBL/GenBank/DDBJ databases">
        <authorList>
            <person name="Gulvik C.A."/>
        </authorList>
    </citation>
    <scope>NUCLEOTIDE SEQUENCE [LARGE SCALE GENOMIC DNA]</scope>
    <source>
        <strain evidence="19 20">JCM 31581</strain>
    </source>
</reference>
<comment type="pathway">
    <text evidence="3">Phospholipid metabolism; phosphatidylglycerol biosynthesis; phosphatidylglycerol from CDP-diacylglycerol: step 1/2.</text>
</comment>
<evidence type="ECO:0000256" key="9">
    <source>
        <dbReference type="ARBA" id="ARBA00022692"/>
    </source>
</evidence>
<dbReference type="InterPro" id="IPR050324">
    <property type="entry name" value="CDP-alcohol_PTase-I"/>
</dbReference>
<keyword evidence="9 18" id="KW-0812">Transmembrane</keyword>
<dbReference type="PIRSF" id="PIRSF000847">
    <property type="entry name" value="Phos_ph_gly_syn"/>
    <property type="match status" value="1"/>
</dbReference>
<evidence type="ECO:0000256" key="15">
    <source>
        <dbReference type="ARBA" id="ARBA00033018"/>
    </source>
</evidence>
<dbReference type="PANTHER" id="PTHR14269:SF62">
    <property type="entry name" value="CDP-DIACYLGLYCEROL--GLYCEROL-3-PHOSPHATE 3-PHOSPHATIDYLTRANSFERASE 1, CHLOROPLASTIC"/>
    <property type="match status" value="1"/>
</dbReference>
<evidence type="ECO:0000313" key="19">
    <source>
        <dbReference type="EMBL" id="RST89482.1"/>
    </source>
</evidence>
<dbReference type="InterPro" id="IPR004570">
    <property type="entry name" value="Phosphatidylglycerol_P_synth"/>
</dbReference>
<dbReference type="GO" id="GO:0006655">
    <property type="term" value="P:phosphatidylglycerol biosynthetic process"/>
    <property type="evidence" value="ECO:0007669"/>
    <property type="project" value="UniProtKB-UniPathway"/>
</dbReference>
<accession>A0A429Z713</accession>
<evidence type="ECO:0000256" key="14">
    <source>
        <dbReference type="ARBA" id="ARBA00023264"/>
    </source>
</evidence>
<dbReference type="PANTHER" id="PTHR14269">
    <property type="entry name" value="CDP-DIACYLGLYCEROL--GLYCEROL-3-PHOSPHATE 3-PHOSPHATIDYLTRANSFERASE-RELATED"/>
    <property type="match status" value="1"/>
</dbReference>
<evidence type="ECO:0000256" key="12">
    <source>
        <dbReference type="ARBA" id="ARBA00023136"/>
    </source>
</evidence>
<comment type="similarity">
    <text evidence="4 17">Belongs to the CDP-alcohol phosphatidyltransferase class-I family.</text>
</comment>
<keyword evidence="13" id="KW-0594">Phospholipid biosynthesis</keyword>
<sequence length="199" mass="22833">MKLFSTEDWDLKKDVFTIPNILSMVRILILPIYLKIILNATSKTDFYIAAGLILFSGLTDMLDGLIARKFNQITELGKLLDPVADKLTQLAIAISLVHYYPAMWLLVIVLVIKELFMLISGWLLLQYDQKLDGAKWFGKVSTAVFYASMFILLLFPKAPKSILYGVIGLTLFFLLLSFLLYGREYYYLFKEAKKNKHQA</sequence>
<feature type="transmembrane region" description="Helical" evidence="18">
    <location>
        <begin position="15"/>
        <end position="34"/>
    </location>
</feature>
<dbReference type="OrthoDB" id="9796672at2"/>
<dbReference type="RefSeq" id="WP_125943416.1">
    <property type="nucleotide sequence ID" value="NZ_PXZH01000002.1"/>
</dbReference>
<evidence type="ECO:0000256" key="13">
    <source>
        <dbReference type="ARBA" id="ARBA00023209"/>
    </source>
</evidence>
<feature type="transmembrane region" description="Helical" evidence="18">
    <location>
        <begin position="136"/>
        <end position="155"/>
    </location>
</feature>
<dbReference type="Proteomes" id="UP000277864">
    <property type="component" value="Unassembled WGS sequence"/>
</dbReference>
<keyword evidence="7" id="KW-0444">Lipid biosynthesis</keyword>
<evidence type="ECO:0000256" key="18">
    <source>
        <dbReference type="SAM" id="Phobius"/>
    </source>
</evidence>
<evidence type="ECO:0000313" key="20">
    <source>
        <dbReference type="Proteomes" id="UP000277864"/>
    </source>
</evidence>
<dbReference type="InterPro" id="IPR000462">
    <property type="entry name" value="CDP-OH_P_trans"/>
</dbReference>
<evidence type="ECO:0000256" key="16">
    <source>
        <dbReference type="ARBA" id="ARBA00048586"/>
    </source>
</evidence>
<comment type="catalytic activity">
    <reaction evidence="16">
        <text>a CDP-1,2-diacyl-sn-glycerol + sn-glycerol 3-phosphate = a 1,2-diacyl-sn-glycero-3-phospho-(1'-sn-glycero-3'-phosphate) + CMP + H(+)</text>
        <dbReference type="Rhea" id="RHEA:12593"/>
        <dbReference type="ChEBI" id="CHEBI:15378"/>
        <dbReference type="ChEBI" id="CHEBI:57597"/>
        <dbReference type="ChEBI" id="CHEBI:58332"/>
        <dbReference type="ChEBI" id="CHEBI:60110"/>
        <dbReference type="ChEBI" id="CHEBI:60377"/>
        <dbReference type="EC" id="2.7.8.5"/>
    </reaction>
</comment>
<evidence type="ECO:0000256" key="3">
    <source>
        <dbReference type="ARBA" id="ARBA00005042"/>
    </source>
</evidence>
<dbReference type="Pfam" id="PF01066">
    <property type="entry name" value="CDP-OH_P_transf"/>
    <property type="match status" value="1"/>
</dbReference>
<evidence type="ECO:0000256" key="6">
    <source>
        <dbReference type="ARBA" id="ARBA00014944"/>
    </source>
</evidence>
<organism evidence="19 20">
    <name type="scientific">Vagococcus humatus</name>
    <dbReference type="NCBI Taxonomy" id="1889241"/>
    <lineage>
        <taxon>Bacteria</taxon>
        <taxon>Bacillati</taxon>
        <taxon>Bacillota</taxon>
        <taxon>Bacilli</taxon>
        <taxon>Lactobacillales</taxon>
        <taxon>Enterococcaceae</taxon>
        <taxon>Vagococcus</taxon>
    </lineage>
</organism>
<evidence type="ECO:0000256" key="17">
    <source>
        <dbReference type="RuleBase" id="RU003750"/>
    </source>
</evidence>
<dbReference type="GO" id="GO:0008444">
    <property type="term" value="F:CDP-diacylglycerol-glycerol-3-phosphate 3-phosphatidyltransferase activity"/>
    <property type="evidence" value="ECO:0007669"/>
    <property type="project" value="UniProtKB-EC"/>
</dbReference>
<protein>
    <recommendedName>
        <fullName evidence="6">CDP-diacylglycerol--glycerol-3-phosphate 3-phosphatidyltransferase</fullName>
        <ecNumber evidence="5">2.7.8.5</ecNumber>
    </recommendedName>
    <alternativeName>
        <fullName evidence="15">Phosphatidylglycerophosphate synthase</fullName>
    </alternativeName>
</protein>
<name>A0A429Z713_9ENTE</name>
<keyword evidence="8 17" id="KW-0808">Transferase</keyword>
<dbReference type="InterPro" id="IPR043130">
    <property type="entry name" value="CDP-OH_PTrfase_TM_dom"/>
</dbReference>
<evidence type="ECO:0000256" key="10">
    <source>
        <dbReference type="ARBA" id="ARBA00022989"/>
    </source>
</evidence>
<keyword evidence="10 18" id="KW-1133">Transmembrane helix</keyword>
<evidence type="ECO:0000256" key="7">
    <source>
        <dbReference type="ARBA" id="ARBA00022516"/>
    </source>
</evidence>
<comment type="caution">
    <text evidence="19">The sequence shown here is derived from an EMBL/GenBank/DDBJ whole genome shotgun (WGS) entry which is preliminary data.</text>
</comment>
<dbReference type="Gene3D" id="1.20.120.1760">
    <property type="match status" value="1"/>
</dbReference>
<comment type="function">
    <text evidence="1">This protein catalyzes the committed step to the synthesis of the acidic phospholipids.</text>
</comment>
<dbReference type="InterPro" id="IPR048254">
    <property type="entry name" value="CDP_ALCOHOL_P_TRANSF_CS"/>
</dbReference>
<proteinExistence type="inferred from homology"/>
<dbReference type="PROSITE" id="PS00379">
    <property type="entry name" value="CDP_ALCOHOL_P_TRANSF"/>
    <property type="match status" value="1"/>
</dbReference>